<evidence type="ECO:0000259" key="7">
    <source>
        <dbReference type="Pfam" id="PF13525"/>
    </source>
</evidence>
<dbReference type="GO" id="GO:1990063">
    <property type="term" value="C:Bam protein complex"/>
    <property type="evidence" value="ECO:0007669"/>
    <property type="project" value="TreeGrafter"/>
</dbReference>
<accession>A0A4Z0W891</accession>
<dbReference type="HAMAP" id="MF_00922">
    <property type="entry name" value="OM_assembly_BamD"/>
    <property type="match status" value="1"/>
</dbReference>
<keyword evidence="9" id="KW-1185">Reference proteome</keyword>
<keyword evidence="2 6" id="KW-0472">Membrane</keyword>
<evidence type="ECO:0000256" key="1">
    <source>
        <dbReference type="ARBA" id="ARBA00022729"/>
    </source>
</evidence>
<organism evidence="8 9">
    <name type="scientific">Natronospirillum operosum</name>
    <dbReference type="NCBI Taxonomy" id="2759953"/>
    <lineage>
        <taxon>Bacteria</taxon>
        <taxon>Pseudomonadati</taxon>
        <taxon>Pseudomonadota</taxon>
        <taxon>Gammaproteobacteria</taxon>
        <taxon>Oceanospirillales</taxon>
        <taxon>Natronospirillaceae</taxon>
        <taxon>Natronospirillum</taxon>
    </lineage>
</organism>
<reference evidence="8 9" key="1">
    <citation type="submission" date="2019-04" db="EMBL/GenBank/DDBJ databases">
        <title>Natronospirillum operosus gen. nov., sp. nov., a haloalkaliphilic satellite isolated from decaying biomass of laboratory culture of cyanobacterium Geitlerinema sp. and proposal of Natronospirillaceae fam. nov. and Saccharospirillaceae fam. nov.</title>
        <authorList>
            <person name="Kevbrin V."/>
            <person name="Boltyanskaya Y."/>
            <person name="Koziaeva V."/>
            <person name="Grouzdev D.S."/>
            <person name="Park M."/>
            <person name="Cho J."/>
        </authorList>
    </citation>
    <scope>NUCLEOTIDE SEQUENCE [LARGE SCALE GENOMIC DNA]</scope>
    <source>
        <strain evidence="8 9">G-116</strain>
    </source>
</reference>
<comment type="caution">
    <text evidence="8">The sequence shown here is derived from an EMBL/GenBank/DDBJ whole genome shotgun (WGS) entry which is preliminary data.</text>
</comment>
<evidence type="ECO:0000256" key="3">
    <source>
        <dbReference type="ARBA" id="ARBA00023139"/>
    </source>
</evidence>
<keyword evidence="3 6" id="KW-0564">Palmitate</keyword>
<comment type="similarity">
    <text evidence="6">Belongs to the BamD family.</text>
</comment>
<evidence type="ECO:0000256" key="4">
    <source>
        <dbReference type="ARBA" id="ARBA00023237"/>
    </source>
</evidence>
<evidence type="ECO:0000313" key="9">
    <source>
        <dbReference type="Proteomes" id="UP000297475"/>
    </source>
</evidence>
<dbReference type="CDD" id="cd15830">
    <property type="entry name" value="BamD"/>
    <property type="match status" value="1"/>
</dbReference>
<keyword evidence="4 6" id="KW-0998">Cell outer membrane</keyword>
<comment type="subunit">
    <text evidence="6">Part of the Bam complex.</text>
</comment>
<keyword evidence="5 6" id="KW-0449">Lipoprotein</keyword>
<evidence type="ECO:0000256" key="6">
    <source>
        <dbReference type="HAMAP-Rule" id="MF_00922"/>
    </source>
</evidence>
<evidence type="ECO:0000313" key="8">
    <source>
        <dbReference type="EMBL" id="TGG92005.1"/>
    </source>
</evidence>
<dbReference type="PANTHER" id="PTHR37423">
    <property type="entry name" value="SOLUBLE LYTIC MUREIN TRANSGLYCOSYLASE-RELATED"/>
    <property type="match status" value="1"/>
</dbReference>
<dbReference type="GO" id="GO:0043165">
    <property type="term" value="P:Gram-negative-bacterium-type cell outer membrane assembly"/>
    <property type="evidence" value="ECO:0007669"/>
    <property type="project" value="UniProtKB-UniRule"/>
</dbReference>
<dbReference type="PANTHER" id="PTHR37423:SF1">
    <property type="entry name" value="OUTER MEMBRANE PROTEIN ASSEMBLY FACTOR BAMD"/>
    <property type="match status" value="1"/>
</dbReference>
<gene>
    <name evidence="6" type="primary">bamD</name>
    <name evidence="8" type="ORF">E4656_14060</name>
</gene>
<dbReference type="EMBL" id="SRMF01000006">
    <property type="protein sequence ID" value="TGG92005.1"/>
    <property type="molecule type" value="Genomic_DNA"/>
</dbReference>
<comment type="function">
    <text evidence="6">Part of the outer membrane protein assembly complex, which is involved in assembly and insertion of beta-barrel proteins into the outer membrane.</text>
</comment>
<comment type="subcellular location">
    <subcellularLocation>
        <location evidence="6">Cell outer membrane</location>
        <topology evidence="6">Lipid-anchor</topology>
    </subcellularLocation>
</comment>
<dbReference type="SUPFAM" id="SSF48452">
    <property type="entry name" value="TPR-like"/>
    <property type="match status" value="1"/>
</dbReference>
<dbReference type="AlphaFoldDB" id="A0A4Z0W891"/>
<dbReference type="Gene3D" id="1.25.40.10">
    <property type="entry name" value="Tetratricopeptide repeat domain"/>
    <property type="match status" value="1"/>
</dbReference>
<dbReference type="NCBIfam" id="TIGR03302">
    <property type="entry name" value="OM_YfiO"/>
    <property type="match status" value="1"/>
</dbReference>
<protein>
    <recommendedName>
        <fullName evidence="6">Outer membrane protein assembly factor BamD</fullName>
    </recommendedName>
</protein>
<dbReference type="GO" id="GO:0051205">
    <property type="term" value="P:protein insertion into membrane"/>
    <property type="evidence" value="ECO:0007669"/>
    <property type="project" value="UniProtKB-UniRule"/>
</dbReference>
<dbReference type="Proteomes" id="UP000297475">
    <property type="component" value="Unassembled WGS sequence"/>
</dbReference>
<dbReference type="Pfam" id="PF13525">
    <property type="entry name" value="YfiO"/>
    <property type="match status" value="1"/>
</dbReference>
<name>A0A4Z0W891_9GAMM</name>
<feature type="domain" description="Outer membrane lipoprotein BamD-like" evidence="7">
    <location>
        <begin position="35"/>
        <end position="235"/>
    </location>
</feature>
<sequence length="274" mass="31906">MFARVPSVVPTLFALLVLVMLTACGQQTRITTEGDSYARAQQFLEEGRYDAAIDQLEAMENRFPFGAYATQVQLDLIYAHYERRNYERAMRRSNRFIRLQPAHPRVDYVYYMRGLISFGMAERTASLLSTRNPVDRDVSGYDDTFMLLEEFLDRFPDSDYRDDAKGVMQVARSRMAEHSFNVALYYYQVDRTESALTRLNKLLAEFPGESVQDDALALKARTHEKRGDTEAAERTLELLRSEFPDSAFLRDEELDADFRFRRPWYFWLTLGLVG</sequence>
<evidence type="ECO:0000256" key="2">
    <source>
        <dbReference type="ARBA" id="ARBA00023136"/>
    </source>
</evidence>
<dbReference type="InterPro" id="IPR039565">
    <property type="entry name" value="BamD-like"/>
</dbReference>
<dbReference type="InterPro" id="IPR011990">
    <property type="entry name" value="TPR-like_helical_dom_sf"/>
</dbReference>
<dbReference type="InterPro" id="IPR017689">
    <property type="entry name" value="BamD"/>
</dbReference>
<evidence type="ECO:0000256" key="5">
    <source>
        <dbReference type="ARBA" id="ARBA00023288"/>
    </source>
</evidence>
<dbReference type="PROSITE" id="PS51257">
    <property type="entry name" value="PROKAR_LIPOPROTEIN"/>
    <property type="match status" value="1"/>
</dbReference>
<keyword evidence="1 6" id="KW-0732">Signal</keyword>
<dbReference type="OrthoDB" id="9779191at2"/>
<proteinExistence type="inferred from homology"/>